<dbReference type="EMBL" id="CM001218">
    <property type="protein sequence ID" value="AES64113.1"/>
    <property type="molecule type" value="Genomic_DNA"/>
</dbReference>
<gene>
    <name evidence="1" type="ordered locus">MTR_2g018640</name>
    <name evidence="2" type="ORF">MtrunA17_Chr2g0285391</name>
</gene>
<evidence type="ECO:0000313" key="3">
    <source>
        <dbReference type="EnsemblPlants" id="AES64113"/>
    </source>
</evidence>
<proteinExistence type="predicted"/>
<reference evidence="3" key="3">
    <citation type="submission" date="2015-04" db="UniProtKB">
        <authorList>
            <consortium name="EnsemblPlants"/>
        </authorList>
    </citation>
    <scope>IDENTIFICATION</scope>
    <source>
        <strain evidence="3">cv. Jemalong A17</strain>
    </source>
</reference>
<organism evidence="1 4">
    <name type="scientific">Medicago truncatula</name>
    <name type="common">Barrel medic</name>
    <name type="synonym">Medicago tribuloides</name>
    <dbReference type="NCBI Taxonomy" id="3880"/>
    <lineage>
        <taxon>Eukaryota</taxon>
        <taxon>Viridiplantae</taxon>
        <taxon>Streptophyta</taxon>
        <taxon>Embryophyta</taxon>
        <taxon>Tracheophyta</taxon>
        <taxon>Spermatophyta</taxon>
        <taxon>Magnoliopsida</taxon>
        <taxon>eudicotyledons</taxon>
        <taxon>Gunneridae</taxon>
        <taxon>Pentapetalae</taxon>
        <taxon>rosids</taxon>
        <taxon>fabids</taxon>
        <taxon>Fabales</taxon>
        <taxon>Fabaceae</taxon>
        <taxon>Papilionoideae</taxon>
        <taxon>50 kb inversion clade</taxon>
        <taxon>NPAAA clade</taxon>
        <taxon>Hologalegina</taxon>
        <taxon>IRL clade</taxon>
        <taxon>Trifolieae</taxon>
        <taxon>Medicago</taxon>
    </lineage>
</organism>
<dbReference type="HOGENOM" id="CLU_2472419_0_0_1"/>
<keyword evidence="4" id="KW-1185">Reference proteome</keyword>
<evidence type="ECO:0000313" key="1">
    <source>
        <dbReference type="EMBL" id="AES64113.1"/>
    </source>
</evidence>
<evidence type="ECO:0000313" key="4">
    <source>
        <dbReference type="Proteomes" id="UP000002051"/>
    </source>
</evidence>
<dbReference type="Proteomes" id="UP000265566">
    <property type="component" value="Chromosome 2"/>
</dbReference>
<evidence type="ECO:0000313" key="2">
    <source>
        <dbReference type="EMBL" id="RHN72228.1"/>
    </source>
</evidence>
<reference evidence="1 4" key="1">
    <citation type="journal article" date="2011" name="Nature">
        <title>The Medicago genome provides insight into the evolution of rhizobial symbioses.</title>
        <authorList>
            <person name="Young N.D."/>
            <person name="Debelle F."/>
            <person name="Oldroyd G.E."/>
            <person name="Geurts R."/>
            <person name="Cannon S.B."/>
            <person name="Udvardi M.K."/>
            <person name="Benedito V.A."/>
            <person name="Mayer K.F."/>
            <person name="Gouzy J."/>
            <person name="Schoof H."/>
            <person name="Van de Peer Y."/>
            <person name="Proost S."/>
            <person name="Cook D.R."/>
            <person name="Meyers B.C."/>
            <person name="Spannagl M."/>
            <person name="Cheung F."/>
            <person name="De Mita S."/>
            <person name="Krishnakumar V."/>
            <person name="Gundlach H."/>
            <person name="Zhou S."/>
            <person name="Mudge J."/>
            <person name="Bharti A.K."/>
            <person name="Murray J.D."/>
            <person name="Naoumkina M.A."/>
            <person name="Rosen B."/>
            <person name="Silverstein K.A."/>
            <person name="Tang H."/>
            <person name="Rombauts S."/>
            <person name="Zhao P.X."/>
            <person name="Zhou P."/>
            <person name="Barbe V."/>
            <person name="Bardou P."/>
            <person name="Bechner M."/>
            <person name="Bellec A."/>
            <person name="Berger A."/>
            <person name="Berges H."/>
            <person name="Bidwell S."/>
            <person name="Bisseling T."/>
            <person name="Choisne N."/>
            <person name="Couloux A."/>
            <person name="Denny R."/>
            <person name="Deshpande S."/>
            <person name="Dai X."/>
            <person name="Doyle J.J."/>
            <person name="Dudez A.M."/>
            <person name="Farmer A.D."/>
            <person name="Fouteau S."/>
            <person name="Franken C."/>
            <person name="Gibelin C."/>
            <person name="Gish J."/>
            <person name="Goldstein S."/>
            <person name="Gonzalez A.J."/>
            <person name="Green P.J."/>
            <person name="Hallab A."/>
            <person name="Hartog M."/>
            <person name="Hua A."/>
            <person name="Humphray S.J."/>
            <person name="Jeong D.H."/>
            <person name="Jing Y."/>
            <person name="Jocker A."/>
            <person name="Kenton S.M."/>
            <person name="Kim D.J."/>
            <person name="Klee K."/>
            <person name="Lai H."/>
            <person name="Lang C."/>
            <person name="Lin S."/>
            <person name="Macmil S.L."/>
            <person name="Magdelenat G."/>
            <person name="Matthews L."/>
            <person name="McCorrison J."/>
            <person name="Monaghan E.L."/>
            <person name="Mun J.H."/>
            <person name="Najar F.Z."/>
            <person name="Nicholson C."/>
            <person name="Noirot C."/>
            <person name="O'Bleness M."/>
            <person name="Paule C.R."/>
            <person name="Poulain J."/>
            <person name="Prion F."/>
            <person name="Qin B."/>
            <person name="Qu C."/>
            <person name="Retzel E.F."/>
            <person name="Riddle C."/>
            <person name="Sallet E."/>
            <person name="Samain S."/>
            <person name="Samson N."/>
            <person name="Sanders I."/>
            <person name="Saurat O."/>
            <person name="Scarpelli C."/>
            <person name="Schiex T."/>
            <person name="Segurens B."/>
            <person name="Severin A.J."/>
            <person name="Sherrier D.J."/>
            <person name="Shi R."/>
            <person name="Sims S."/>
            <person name="Singer S.R."/>
            <person name="Sinharoy S."/>
            <person name="Sterck L."/>
            <person name="Viollet A."/>
            <person name="Wang B.B."/>
            <person name="Wang K."/>
            <person name="Wang M."/>
            <person name="Wang X."/>
            <person name="Warfsmann J."/>
            <person name="Weissenbach J."/>
            <person name="White D.D."/>
            <person name="White J.D."/>
            <person name="Wiley G.B."/>
            <person name="Wincker P."/>
            <person name="Xing Y."/>
            <person name="Yang L."/>
            <person name="Yao Z."/>
            <person name="Ying F."/>
            <person name="Zhai J."/>
            <person name="Zhou L."/>
            <person name="Zuber A."/>
            <person name="Denarie J."/>
            <person name="Dixon R.A."/>
            <person name="May G.D."/>
            <person name="Schwartz D.C."/>
            <person name="Rogers J."/>
            <person name="Quetier F."/>
            <person name="Town C.D."/>
            <person name="Roe B.A."/>
        </authorList>
    </citation>
    <scope>NUCLEOTIDE SEQUENCE [LARGE SCALE GENOMIC DNA]</scope>
    <source>
        <strain evidence="1">A17</strain>
        <strain evidence="3 4">cv. Jemalong A17</strain>
    </source>
</reference>
<reference evidence="1 4" key="2">
    <citation type="journal article" date="2014" name="BMC Genomics">
        <title>An improved genome release (version Mt4.0) for the model legume Medicago truncatula.</title>
        <authorList>
            <person name="Tang H."/>
            <person name="Krishnakumar V."/>
            <person name="Bidwell S."/>
            <person name="Rosen B."/>
            <person name="Chan A."/>
            <person name="Zhou S."/>
            <person name="Gentzbittel L."/>
            <person name="Childs K.L."/>
            <person name="Yandell M."/>
            <person name="Gundlach H."/>
            <person name="Mayer K.F."/>
            <person name="Schwartz D.C."/>
            <person name="Town C.D."/>
        </authorList>
    </citation>
    <scope>GENOME REANNOTATION</scope>
    <source>
        <strain evidence="3 4">cv. Jemalong A17</strain>
    </source>
</reference>
<dbReference type="PaxDb" id="3880-AES64113"/>
<dbReference type="EMBL" id="PSQE01000002">
    <property type="protein sequence ID" value="RHN72228.1"/>
    <property type="molecule type" value="Genomic_DNA"/>
</dbReference>
<reference evidence="2" key="4">
    <citation type="journal article" date="2018" name="Nat. Plants">
        <title>Whole-genome landscape of Medicago truncatula symbiotic genes.</title>
        <authorList>
            <person name="Pecrix Y."/>
            <person name="Gamas P."/>
            <person name="Carrere S."/>
        </authorList>
    </citation>
    <scope>NUCLEOTIDE SEQUENCE</scope>
    <source>
        <tissue evidence="2">Leaves</tissue>
    </source>
</reference>
<name>G7IP28_MEDTR</name>
<protein>
    <submittedName>
        <fullName evidence="1 3">Uncharacterized protein</fullName>
    </submittedName>
</protein>
<dbReference type="EnsemblPlants" id="AES64113">
    <property type="protein sequence ID" value="AES64113"/>
    <property type="gene ID" value="MTR_2g018640"/>
</dbReference>
<dbReference type="AlphaFoldDB" id="G7IP28"/>
<dbReference type="STRING" id="3880.G7IP28"/>
<accession>G7IP28</accession>
<dbReference type="Gramene" id="rna7915">
    <property type="protein sequence ID" value="RHN72228.1"/>
    <property type="gene ID" value="gene7915"/>
</dbReference>
<dbReference type="Proteomes" id="UP000002051">
    <property type="component" value="Chromosome 2"/>
</dbReference>
<sequence>MSEPKVFQVHFRRKWIFQIYFSDEILRLLFPFVFRVQWCLCTVLAMRFWWFTVYGEDPYIYFTWNVTYGTISPHDISQQAILIDDHYP</sequence>